<sequence length="67" mass="7805">MLEKLVKNKFFPLRKLAEALIFFQITSFNVFTNMCFDGFTIQLKDSNLYYENNNAKIKGRCSSERGA</sequence>
<accession>A0A368VIS6</accession>
<dbReference type="AlphaFoldDB" id="A0A368VIS6"/>
<gene>
    <name evidence="1" type="ORF">DFO77_10265</name>
</gene>
<evidence type="ECO:0000313" key="1">
    <source>
        <dbReference type="EMBL" id="RCW38911.1"/>
    </source>
</evidence>
<comment type="caution">
    <text evidence="1">The sequence shown here is derived from an EMBL/GenBank/DDBJ whole genome shotgun (WGS) entry which is preliminary data.</text>
</comment>
<dbReference type="EMBL" id="QPIZ01000002">
    <property type="protein sequence ID" value="RCW38911.1"/>
    <property type="molecule type" value="Genomic_DNA"/>
</dbReference>
<keyword evidence="2" id="KW-1185">Reference proteome</keyword>
<proteinExistence type="predicted"/>
<protein>
    <submittedName>
        <fullName evidence="1">Uncharacterized protein</fullName>
    </submittedName>
</protein>
<organism evidence="1 2">
    <name type="scientific">Marinilabilia salmonicolor</name>
    <dbReference type="NCBI Taxonomy" id="989"/>
    <lineage>
        <taxon>Bacteria</taxon>
        <taxon>Pseudomonadati</taxon>
        <taxon>Bacteroidota</taxon>
        <taxon>Bacteroidia</taxon>
        <taxon>Marinilabiliales</taxon>
        <taxon>Marinilabiliaceae</taxon>
        <taxon>Marinilabilia</taxon>
    </lineage>
</organism>
<name>A0A368VIS6_9BACT</name>
<reference evidence="1 2" key="1">
    <citation type="submission" date="2018-07" db="EMBL/GenBank/DDBJ databases">
        <title>Freshwater and sediment microbial communities from various areas in North America, analyzing microbe dynamics in response to fracking.</title>
        <authorList>
            <person name="Lamendella R."/>
        </authorList>
    </citation>
    <scope>NUCLEOTIDE SEQUENCE [LARGE SCALE GENOMIC DNA]</scope>
    <source>
        <strain evidence="1 2">160A</strain>
    </source>
</reference>
<dbReference type="Proteomes" id="UP000252733">
    <property type="component" value="Unassembled WGS sequence"/>
</dbReference>
<evidence type="ECO:0000313" key="2">
    <source>
        <dbReference type="Proteomes" id="UP000252733"/>
    </source>
</evidence>